<keyword evidence="2" id="KW-0812">Transmembrane</keyword>
<sequence length="208" mass="23407">MEEQNKIKKGMPLWMSIVLVIVIAGLATGGTWYVMDQKVKKNDDKITALQGQVDKLNDDKEEAVEVTPTPIPTVTNKDSEDIKALDISTVVNKQQSMGEWQKPIYADVNGDGKQEGVYWFVNLGTGKIVDLYIYGYSNGQPKNLYKNEGHLYKGKVTIESVSGKDYVKIDWANLTSVVNSGKSNSDFTVDMHQYLVWHTNSFYEQESL</sequence>
<evidence type="ECO:0000256" key="2">
    <source>
        <dbReference type="SAM" id="Phobius"/>
    </source>
</evidence>
<dbReference type="EMBL" id="LCBL01000005">
    <property type="protein sequence ID" value="KKS08691.1"/>
    <property type="molecule type" value="Genomic_DNA"/>
</dbReference>
<evidence type="ECO:0000256" key="1">
    <source>
        <dbReference type="SAM" id="Coils"/>
    </source>
</evidence>
<keyword evidence="2" id="KW-0472">Membrane</keyword>
<keyword evidence="2" id="KW-1133">Transmembrane helix</keyword>
<dbReference type="AlphaFoldDB" id="A0A0G0YGM1"/>
<feature type="transmembrane region" description="Helical" evidence="2">
    <location>
        <begin position="12"/>
        <end position="35"/>
    </location>
</feature>
<comment type="caution">
    <text evidence="3">The sequence shown here is derived from an EMBL/GenBank/DDBJ whole genome shotgun (WGS) entry which is preliminary data.</text>
</comment>
<name>A0A0G0YGM1_UNCC2</name>
<feature type="coiled-coil region" evidence="1">
    <location>
        <begin position="39"/>
        <end position="66"/>
    </location>
</feature>
<proteinExistence type="predicted"/>
<reference evidence="3 4" key="1">
    <citation type="journal article" date="2015" name="Nature">
        <title>rRNA introns, odd ribosomes, and small enigmatic genomes across a large radiation of phyla.</title>
        <authorList>
            <person name="Brown C.T."/>
            <person name="Hug L.A."/>
            <person name="Thomas B.C."/>
            <person name="Sharon I."/>
            <person name="Castelle C.J."/>
            <person name="Singh A."/>
            <person name="Wilkins M.J."/>
            <person name="Williams K.H."/>
            <person name="Banfield J.F."/>
        </authorList>
    </citation>
    <scope>NUCLEOTIDE SEQUENCE [LARGE SCALE GENOMIC DNA]</scope>
</reference>
<evidence type="ECO:0000313" key="4">
    <source>
        <dbReference type="Proteomes" id="UP000033869"/>
    </source>
</evidence>
<protein>
    <submittedName>
        <fullName evidence="3">Uncharacterized protein</fullName>
    </submittedName>
</protein>
<accession>A0A0G0YGM1</accession>
<organism evidence="3 4">
    <name type="scientific">candidate division CPR2 bacterium GW2011_GWC1_41_48</name>
    <dbReference type="NCBI Taxonomy" id="1618344"/>
    <lineage>
        <taxon>Bacteria</taxon>
        <taxon>Bacteria division CPR2</taxon>
    </lineage>
</organism>
<keyword evidence="1" id="KW-0175">Coiled coil</keyword>
<evidence type="ECO:0000313" key="3">
    <source>
        <dbReference type="EMBL" id="KKS08691.1"/>
    </source>
</evidence>
<gene>
    <name evidence="3" type="ORF">UU65_C0005G0002</name>
</gene>
<dbReference type="Proteomes" id="UP000033869">
    <property type="component" value="Unassembled WGS sequence"/>
</dbReference>